<dbReference type="EMBL" id="JBHMAJ010000006">
    <property type="protein sequence ID" value="MFB9824372.1"/>
    <property type="molecule type" value="Genomic_DNA"/>
</dbReference>
<accession>A0ABD5MQY3</accession>
<gene>
    <name evidence="2" type="ORF">ACFFOL_09365</name>
</gene>
<feature type="transmembrane region" description="Helical" evidence="1">
    <location>
        <begin position="32"/>
        <end position="54"/>
    </location>
</feature>
<feature type="transmembrane region" description="Helical" evidence="1">
    <location>
        <begin position="160"/>
        <end position="193"/>
    </location>
</feature>
<dbReference type="AlphaFoldDB" id="A0ABD5MQY3"/>
<protein>
    <recommendedName>
        <fullName evidence="4">DUF624 domain-containing protein</fullName>
    </recommendedName>
</protein>
<organism evidence="2 3">
    <name type="scientific">Halobaculum roseum</name>
    <dbReference type="NCBI Taxonomy" id="2175149"/>
    <lineage>
        <taxon>Archaea</taxon>
        <taxon>Methanobacteriati</taxon>
        <taxon>Methanobacteriota</taxon>
        <taxon>Stenosarchaea group</taxon>
        <taxon>Halobacteria</taxon>
        <taxon>Halobacteriales</taxon>
        <taxon>Haloferacaceae</taxon>
        <taxon>Halobaculum</taxon>
    </lineage>
</organism>
<dbReference type="Proteomes" id="UP001589595">
    <property type="component" value="Unassembled WGS sequence"/>
</dbReference>
<evidence type="ECO:0000256" key="1">
    <source>
        <dbReference type="SAM" id="Phobius"/>
    </source>
</evidence>
<keyword evidence="1" id="KW-1133">Transmembrane helix</keyword>
<keyword evidence="1" id="KW-0812">Transmembrane</keyword>
<keyword evidence="1" id="KW-0472">Membrane</keyword>
<name>A0ABD5MQY3_9EURY</name>
<evidence type="ECO:0008006" key="4">
    <source>
        <dbReference type="Google" id="ProtNLM"/>
    </source>
</evidence>
<keyword evidence="3" id="KW-1185">Reference proteome</keyword>
<evidence type="ECO:0000313" key="2">
    <source>
        <dbReference type="EMBL" id="MFB9824372.1"/>
    </source>
</evidence>
<comment type="caution">
    <text evidence="2">The sequence shown here is derived from an EMBL/GenBank/DDBJ whole genome shotgun (WGS) entry which is preliminary data.</text>
</comment>
<feature type="transmembrane region" description="Helical" evidence="1">
    <location>
        <begin position="89"/>
        <end position="111"/>
    </location>
</feature>
<dbReference type="GeneID" id="67209791"/>
<proteinExistence type="predicted"/>
<reference evidence="2" key="1">
    <citation type="submission" date="2024-09" db="EMBL/GenBank/DDBJ databases">
        <authorList>
            <person name="Sun Q."/>
        </authorList>
    </citation>
    <scope>NUCLEOTIDE SEQUENCE [LARGE SCALE GENOMIC DNA]</scope>
    <source>
        <strain evidence="2">JCM 31273</strain>
    </source>
</reference>
<sequence length="230" mass="23640">MSSRPTLDPAGALAAFGRAAYSDLTSVVALSLLFSVAAIPVVTLGPAIIAIVAATHEGVTERTAGGRTTERERIGVFVRTFRSAFRRGALLTALPVAVAAVTVWYAGTAIASRSGPLLIGSLLGVYAFVATFAVAFRAATLLTREGAPSTRHALWDAARHLLAAPAFSALHVLFVGLVILICVGLGVAVPLLLPGLLAVLEVVAYEETAGGGAIRVVKAYQGELLVEGDP</sequence>
<evidence type="ECO:0000313" key="3">
    <source>
        <dbReference type="Proteomes" id="UP001589595"/>
    </source>
</evidence>
<feature type="transmembrane region" description="Helical" evidence="1">
    <location>
        <begin position="117"/>
        <end position="139"/>
    </location>
</feature>
<dbReference type="RefSeq" id="WP_222922501.1">
    <property type="nucleotide sequence ID" value="NZ_CP082286.1"/>
</dbReference>